<evidence type="ECO:0000259" key="6">
    <source>
        <dbReference type="Pfam" id="PF00089"/>
    </source>
</evidence>
<dbReference type="EMBL" id="NHOQ01002268">
    <property type="protein sequence ID" value="PWA18982.1"/>
    <property type="molecule type" value="Genomic_DNA"/>
</dbReference>
<dbReference type="Proteomes" id="UP000250572">
    <property type="component" value="Unassembled WGS sequence"/>
</dbReference>
<dbReference type="SUPFAM" id="SSF50494">
    <property type="entry name" value="Trypsin-like serine proteases"/>
    <property type="match status" value="1"/>
</dbReference>
<dbReference type="AlphaFoldDB" id="A0A315V8G4"/>
<evidence type="ECO:0000256" key="1">
    <source>
        <dbReference type="ARBA" id="ARBA00004613"/>
    </source>
</evidence>
<proteinExistence type="predicted"/>
<evidence type="ECO:0000256" key="3">
    <source>
        <dbReference type="ARBA" id="ARBA00022729"/>
    </source>
</evidence>
<dbReference type="GO" id="GO:0006508">
    <property type="term" value="P:proteolysis"/>
    <property type="evidence" value="ECO:0007669"/>
    <property type="project" value="InterPro"/>
</dbReference>
<evidence type="ECO:0000256" key="5">
    <source>
        <dbReference type="ARBA" id="ARBA00023180"/>
    </source>
</evidence>
<dbReference type="InterPro" id="IPR043504">
    <property type="entry name" value="Peptidase_S1_PA_chymotrypsin"/>
</dbReference>
<dbReference type="InterPro" id="IPR009003">
    <property type="entry name" value="Peptidase_S1_PA"/>
</dbReference>
<reference evidence="7 8" key="1">
    <citation type="journal article" date="2018" name="G3 (Bethesda)">
        <title>A High-Quality Reference Genome for the Invasive Mosquitofish Gambusia affinis Using a Chicago Library.</title>
        <authorList>
            <person name="Hoffberg S.L."/>
            <person name="Troendle N.J."/>
            <person name="Glenn T.C."/>
            <person name="Mahmud O."/>
            <person name="Louha S."/>
            <person name="Chalopin D."/>
            <person name="Bennetzen J.L."/>
            <person name="Mauricio R."/>
        </authorList>
    </citation>
    <scope>NUCLEOTIDE SEQUENCE [LARGE SCALE GENOMIC DNA]</scope>
    <source>
        <strain evidence="7">NE01/NJP1002.9</strain>
        <tissue evidence="7">Muscle</tissue>
    </source>
</reference>
<dbReference type="Gene3D" id="2.40.10.10">
    <property type="entry name" value="Trypsin-like serine proteases"/>
    <property type="match status" value="1"/>
</dbReference>
<comment type="subcellular location">
    <subcellularLocation>
        <location evidence="1">Secreted</location>
    </subcellularLocation>
</comment>
<keyword evidence="4" id="KW-1015">Disulfide bond</keyword>
<name>A0A315V8G4_GAMAF</name>
<dbReference type="InterPro" id="IPR001254">
    <property type="entry name" value="Trypsin_dom"/>
</dbReference>
<comment type="caution">
    <text evidence="7">The sequence shown here is derived from an EMBL/GenBank/DDBJ whole genome shotgun (WGS) entry which is preliminary data.</text>
</comment>
<feature type="domain" description="Peptidase S1" evidence="6">
    <location>
        <begin position="1"/>
        <end position="49"/>
    </location>
</feature>
<keyword evidence="3" id="KW-0732">Signal</keyword>
<evidence type="ECO:0000256" key="2">
    <source>
        <dbReference type="ARBA" id="ARBA00022525"/>
    </source>
</evidence>
<sequence length="113" mass="12496">MFCTRPTELEENICFGDAGGALAVRDAQSGDVYAAGILSYDKSCNRNSYELPVAVSGLLLLQAMFQHHDVLMRPHEGAFLYRRHLFICDMQQVESRSLTGPTLNVVKPGAKVH</sequence>
<dbReference type="STRING" id="33528.ENSGAFP00000018779"/>
<evidence type="ECO:0000313" key="8">
    <source>
        <dbReference type="Proteomes" id="UP000250572"/>
    </source>
</evidence>
<dbReference type="GO" id="GO:0005576">
    <property type="term" value="C:extracellular region"/>
    <property type="evidence" value="ECO:0007669"/>
    <property type="project" value="UniProtKB-SubCell"/>
</dbReference>
<gene>
    <name evidence="7" type="ORF">CCH79_00005039</name>
</gene>
<evidence type="ECO:0000256" key="4">
    <source>
        <dbReference type="ARBA" id="ARBA00023157"/>
    </source>
</evidence>
<keyword evidence="2" id="KW-0964">Secreted</keyword>
<keyword evidence="5" id="KW-0325">Glycoprotein</keyword>
<evidence type="ECO:0000313" key="7">
    <source>
        <dbReference type="EMBL" id="PWA18982.1"/>
    </source>
</evidence>
<organism evidence="7 8">
    <name type="scientific">Gambusia affinis</name>
    <name type="common">Western mosquitofish</name>
    <name type="synonym">Heterandria affinis</name>
    <dbReference type="NCBI Taxonomy" id="33528"/>
    <lineage>
        <taxon>Eukaryota</taxon>
        <taxon>Metazoa</taxon>
        <taxon>Chordata</taxon>
        <taxon>Craniata</taxon>
        <taxon>Vertebrata</taxon>
        <taxon>Euteleostomi</taxon>
        <taxon>Actinopterygii</taxon>
        <taxon>Neopterygii</taxon>
        <taxon>Teleostei</taxon>
        <taxon>Neoteleostei</taxon>
        <taxon>Acanthomorphata</taxon>
        <taxon>Ovalentaria</taxon>
        <taxon>Atherinomorphae</taxon>
        <taxon>Cyprinodontiformes</taxon>
        <taxon>Poeciliidae</taxon>
        <taxon>Poeciliinae</taxon>
        <taxon>Gambusia</taxon>
    </lineage>
</organism>
<accession>A0A315V8G4</accession>
<dbReference type="Pfam" id="PF00089">
    <property type="entry name" value="Trypsin"/>
    <property type="match status" value="1"/>
</dbReference>
<keyword evidence="8" id="KW-1185">Reference proteome</keyword>
<dbReference type="FunFam" id="2.40.10.10:FF:000054">
    <property type="entry name" value="Complement C1r subcomponent"/>
    <property type="match status" value="1"/>
</dbReference>
<dbReference type="GO" id="GO:0004252">
    <property type="term" value="F:serine-type endopeptidase activity"/>
    <property type="evidence" value="ECO:0007669"/>
    <property type="project" value="InterPro"/>
</dbReference>
<protein>
    <recommendedName>
        <fullName evidence="6">Peptidase S1 domain-containing protein</fullName>
    </recommendedName>
</protein>